<evidence type="ECO:0000256" key="1">
    <source>
        <dbReference type="ARBA" id="ARBA00023125"/>
    </source>
</evidence>
<dbReference type="CDD" id="cd00383">
    <property type="entry name" value="trans_reg_C"/>
    <property type="match status" value="1"/>
</dbReference>
<keyword evidence="3" id="KW-0812">Transmembrane</keyword>
<accession>A0ABY3NYN5</accession>
<dbReference type="Proteomes" id="UP000323910">
    <property type="component" value="Unassembled WGS sequence"/>
</dbReference>
<organism evidence="5 6">
    <name type="scientific">Lelliottia nimipressuralis</name>
    <dbReference type="NCBI Taxonomy" id="69220"/>
    <lineage>
        <taxon>Bacteria</taxon>
        <taxon>Pseudomonadati</taxon>
        <taxon>Pseudomonadota</taxon>
        <taxon>Gammaproteobacteria</taxon>
        <taxon>Enterobacterales</taxon>
        <taxon>Enterobacteriaceae</taxon>
        <taxon>Lelliottia</taxon>
    </lineage>
</organism>
<evidence type="ECO:0000259" key="4">
    <source>
        <dbReference type="PROSITE" id="PS51755"/>
    </source>
</evidence>
<dbReference type="EMBL" id="VTFR01000014">
    <property type="protein sequence ID" value="TYT29269.1"/>
    <property type="molecule type" value="Genomic_DNA"/>
</dbReference>
<gene>
    <name evidence="5" type="ORF">FZO59_21035</name>
</gene>
<reference evidence="5 6" key="1">
    <citation type="submission" date="2019-08" db="EMBL/GenBank/DDBJ databases">
        <title>The draft genome of Lelliottia nimipressuralis strain CICC 24156.</title>
        <authorList>
            <person name="Wu W."/>
            <person name="Feng Y."/>
            <person name="Zong Z."/>
        </authorList>
    </citation>
    <scope>NUCLEOTIDE SEQUENCE [LARGE SCALE GENOMIC DNA]</scope>
    <source>
        <strain evidence="5 6">CICC 24156</strain>
    </source>
</reference>
<evidence type="ECO:0000313" key="5">
    <source>
        <dbReference type="EMBL" id="TYT29269.1"/>
    </source>
</evidence>
<dbReference type="Gene3D" id="1.10.10.10">
    <property type="entry name" value="Winged helix-like DNA-binding domain superfamily/Winged helix DNA-binding domain"/>
    <property type="match status" value="1"/>
</dbReference>
<evidence type="ECO:0000256" key="2">
    <source>
        <dbReference type="PROSITE-ProRule" id="PRU01091"/>
    </source>
</evidence>
<name>A0ABY3NYN5_9ENTR</name>
<feature type="domain" description="OmpR/PhoB-type" evidence="4">
    <location>
        <begin position="1"/>
        <end position="106"/>
    </location>
</feature>
<keyword evidence="1 2" id="KW-0238">DNA-binding</keyword>
<feature type="DNA-binding region" description="OmpR/PhoB-type" evidence="2">
    <location>
        <begin position="1"/>
        <end position="106"/>
    </location>
</feature>
<evidence type="ECO:0000313" key="6">
    <source>
        <dbReference type="Proteomes" id="UP000323910"/>
    </source>
</evidence>
<evidence type="ECO:0000256" key="3">
    <source>
        <dbReference type="SAM" id="Phobius"/>
    </source>
</evidence>
<protein>
    <recommendedName>
        <fullName evidence="4">OmpR/PhoB-type domain-containing protein</fullName>
    </recommendedName>
</protein>
<dbReference type="PROSITE" id="PS51755">
    <property type="entry name" value="OMPR_PHOB"/>
    <property type="match status" value="1"/>
</dbReference>
<dbReference type="InterPro" id="IPR001867">
    <property type="entry name" value="OmpR/PhoB-type_DNA-bd"/>
</dbReference>
<dbReference type="RefSeq" id="WP_129036190.1">
    <property type="nucleotide sequence ID" value="NZ_SDDX01000027.1"/>
</dbReference>
<keyword evidence="3" id="KW-1133">Transmembrane helix</keyword>
<dbReference type="SMART" id="SM00862">
    <property type="entry name" value="Trans_reg_C"/>
    <property type="match status" value="1"/>
</dbReference>
<keyword evidence="6" id="KW-1185">Reference proteome</keyword>
<dbReference type="Pfam" id="PF00486">
    <property type="entry name" value="Trans_reg_C"/>
    <property type="match status" value="1"/>
</dbReference>
<dbReference type="InterPro" id="IPR016032">
    <property type="entry name" value="Sig_transdc_resp-reg_C-effctor"/>
</dbReference>
<dbReference type="SUPFAM" id="SSF46894">
    <property type="entry name" value="C-terminal effector domain of the bipartite response regulators"/>
    <property type="match status" value="1"/>
</dbReference>
<proteinExistence type="predicted"/>
<feature type="transmembrane region" description="Helical" evidence="3">
    <location>
        <begin position="144"/>
        <end position="161"/>
    </location>
</feature>
<sequence length="266" mass="30321">MNFLINDGVIYRDDDGAIWRMDAPQNVTTLPTTAARILTYLLQNANSNQVISRDEIFEHIWSQHGLQASNNTLNQYISLIRKTLLEMQCEEEIIKTVPRLGFLITASVKVSSSQSPSQDNEYNISVENTDNNRTKTRISLKTKIAIFILFLSALFMVNTLYEALIQSRYNIAKASIEELGNLHGCPIYTFFKSSPTQLKLKVDRVAKIADRYNLNCVNNSIYYFHIENMFVESPRYFLARCTLVNGELKNISGCITVYDGGYANEK</sequence>
<comment type="caution">
    <text evidence="5">The sequence shown here is derived from an EMBL/GenBank/DDBJ whole genome shotgun (WGS) entry which is preliminary data.</text>
</comment>
<dbReference type="InterPro" id="IPR036388">
    <property type="entry name" value="WH-like_DNA-bd_sf"/>
</dbReference>
<keyword evidence="3" id="KW-0472">Membrane</keyword>